<evidence type="ECO:0000256" key="10">
    <source>
        <dbReference type="SAM" id="MobiDB-lite"/>
    </source>
</evidence>
<dbReference type="InterPro" id="IPR011009">
    <property type="entry name" value="Kinase-like_dom_sf"/>
</dbReference>
<dbReference type="EMBL" id="JAFHLR010000029">
    <property type="protein sequence ID" value="KAG5473519.1"/>
    <property type="molecule type" value="Genomic_DNA"/>
</dbReference>
<feature type="binding site" evidence="7">
    <location>
        <position position="400"/>
    </location>
    <ligand>
        <name>ATP</name>
        <dbReference type="ChEBI" id="CHEBI:30616"/>
    </ligand>
</feature>
<feature type="compositionally biased region" description="Low complexity" evidence="10">
    <location>
        <begin position="1"/>
        <end position="27"/>
    </location>
</feature>
<dbReference type="GO" id="GO:0005524">
    <property type="term" value="F:ATP binding"/>
    <property type="evidence" value="ECO:0007669"/>
    <property type="project" value="UniProtKB-UniRule"/>
</dbReference>
<evidence type="ECO:0000256" key="2">
    <source>
        <dbReference type="ARBA" id="ARBA00022679"/>
    </source>
</evidence>
<evidence type="ECO:0000256" key="3">
    <source>
        <dbReference type="ARBA" id="ARBA00022741"/>
    </source>
</evidence>
<accession>A0A836GH30</accession>
<dbReference type="InterPro" id="IPR030616">
    <property type="entry name" value="Aur-like"/>
</dbReference>
<evidence type="ECO:0000259" key="11">
    <source>
        <dbReference type="PROSITE" id="PS50011"/>
    </source>
</evidence>
<evidence type="ECO:0000256" key="1">
    <source>
        <dbReference type="ARBA" id="ARBA00022527"/>
    </source>
</evidence>
<feature type="binding site" evidence="7">
    <location>
        <begin position="386"/>
        <end position="387"/>
    </location>
    <ligand>
        <name>ATP</name>
        <dbReference type="ChEBI" id="CHEBI:30616"/>
    </ligand>
</feature>
<dbReference type="Proteomes" id="UP000674143">
    <property type="component" value="Unassembled WGS sequence"/>
</dbReference>
<evidence type="ECO:0000313" key="13">
    <source>
        <dbReference type="Proteomes" id="UP000674143"/>
    </source>
</evidence>
<dbReference type="PANTHER" id="PTHR24350">
    <property type="entry name" value="SERINE/THREONINE-PROTEIN KINASE IAL-RELATED"/>
    <property type="match status" value="1"/>
</dbReference>
<evidence type="ECO:0000256" key="8">
    <source>
        <dbReference type="PIRSR" id="PIRSR630616-3"/>
    </source>
</evidence>
<keyword evidence="5 7" id="KW-0067">ATP-binding</keyword>
<evidence type="ECO:0000256" key="4">
    <source>
        <dbReference type="ARBA" id="ARBA00022777"/>
    </source>
</evidence>
<keyword evidence="13" id="KW-1185">Reference proteome</keyword>
<keyword evidence="1" id="KW-0723">Serine/threonine-protein kinase</keyword>
<keyword evidence="2" id="KW-0808">Transferase</keyword>
<feature type="active site" description="Proton acceptor" evidence="6">
    <location>
        <position position="382"/>
    </location>
</feature>
<feature type="cross-link" description="Glycyl lysine isopeptide (Lys-Gly) (interchain with G-Cter in SUMO2)" evidence="8">
    <location>
        <position position="384"/>
    </location>
</feature>
<dbReference type="FunFam" id="3.30.200.20:FF:000042">
    <property type="entry name" value="Aurora kinase A"/>
    <property type="match status" value="1"/>
</dbReference>
<feature type="binding site" evidence="7 9">
    <location>
        <position position="286"/>
    </location>
    <ligand>
        <name>ATP</name>
        <dbReference type="ChEBI" id="CHEBI:30616"/>
    </ligand>
</feature>
<dbReference type="Gene3D" id="3.30.200.20">
    <property type="entry name" value="Phosphorylase Kinase, domain 1"/>
    <property type="match status" value="1"/>
</dbReference>
<dbReference type="GO" id="GO:0004674">
    <property type="term" value="F:protein serine/threonine kinase activity"/>
    <property type="evidence" value="ECO:0007669"/>
    <property type="project" value="UniProtKB-KW"/>
</dbReference>
<keyword evidence="3 7" id="KW-0547">Nucleotide-binding</keyword>
<feature type="region of interest" description="Disordered" evidence="10">
    <location>
        <begin position="74"/>
        <end position="97"/>
    </location>
</feature>
<dbReference type="GeneID" id="92359519"/>
<dbReference type="AlphaFoldDB" id="A0A836GH30"/>
<gene>
    <name evidence="12" type="ORF">LSCM4_03588</name>
</gene>
<organism evidence="12 13">
    <name type="scientific">Leishmania orientalis</name>
    <dbReference type="NCBI Taxonomy" id="2249476"/>
    <lineage>
        <taxon>Eukaryota</taxon>
        <taxon>Discoba</taxon>
        <taxon>Euglenozoa</taxon>
        <taxon>Kinetoplastea</taxon>
        <taxon>Metakinetoplastina</taxon>
        <taxon>Trypanosomatida</taxon>
        <taxon>Trypanosomatidae</taxon>
        <taxon>Leishmaniinae</taxon>
        <taxon>Leishmania</taxon>
    </lineage>
</organism>
<dbReference type="SMR" id="A0A836GH30"/>
<dbReference type="Pfam" id="PF00069">
    <property type="entry name" value="Pkinase"/>
    <property type="match status" value="1"/>
</dbReference>
<feature type="compositionally biased region" description="Polar residues" evidence="10">
    <location>
        <begin position="37"/>
        <end position="47"/>
    </location>
</feature>
<feature type="domain" description="Protein kinase" evidence="11">
    <location>
        <begin position="257"/>
        <end position="572"/>
    </location>
</feature>
<reference evidence="13" key="2">
    <citation type="journal article" date="2021" name="Sci. Data">
        <title>Chromosome-scale genome sequencing, assembly and annotation of six genomes from subfamily Leishmaniinae.</title>
        <authorList>
            <person name="Almutairi H."/>
            <person name="Urbaniak M.D."/>
            <person name="Bates M.D."/>
            <person name="Jariyapan N."/>
            <person name="Kwakye-Nuako G."/>
            <person name="Thomaz Soccol V."/>
            <person name="Al-Salem W.S."/>
            <person name="Dillon R.J."/>
            <person name="Bates P.A."/>
            <person name="Gatherer D."/>
        </authorList>
    </citation>
    <scope>NUCLEOTIDE SEQUENCE [LARGE SCALE GENOMIC DNA]</scope>
</reference>
<evidence type="ECO:0000256" key="7">
    <source>
        <dbReference type="PIRSR" id="PIRSR630616-2"/>
    </source>
</evidence>
<evidence type="ECO:0000313" key="12">
    <source>
        <dbReference type="EMBL" id="KAG5473519.1"/>
    </source>
</evidence>
<name>A0A836GH30_9TRYP</name>
<dbReference type="KEGG" id="loi:92359519"/>
<dbReference type="Gene3D" id="1.10.510.10">
    <property type="entry name" value="Transferase(Phosphotransferase) domain 1"/>
    <property type="match status" value="1"/>
</dbReference>
<evidence type="ECO:0000256" key="6">
    <source>
        <dbReference type="PIRSR" id="PIRSR630616-1"/>
    </source>
</evidence>
<dbReference type="PROSITE" id="PS00107">
    <property type="entry name" value="PROTEIN_KINASE_ATP"/>
    <property type="match status" value="1"/>
</dbReference>
<feature type="compositionally biased region" description="Low complexity" evidence="10">
    <location>
        <begin position="87"/>
        <end position="97"/>
    </location>
</feature>
<dbReference type="InterPro" id="IPR000719">
    <property type="entry name" value="Prot_kinase_dom"/>
</dbReference>
<feature type="region of interest" description="Disordered" evidence="10">
    <location>
        <begin position="1"/>
        <end position="62"/>
    </location>
</feature>
<dbReference type="SMART" id="SM00220">
    <property type="entry name" value="S_TKc"/>
    <property type="match status" value="1"/>
</dbReference>
<protein>
    <recommendedName>
        <fullName evidence="11">Protein kinase domain-containing protein</fullName>
    </recommendedName>
</protein>
<keyword evidence="4" id="KW-0418">Kinase</keyword>
<evidence type="ECO:0000256" key="5">
    <source>
        <dbReference type="ARBA" id="ARBA00022840"/>
    </source>
</evidence>
<dbReference type="PROSITE" id="PS00108">
    <property type="entry name" value="PROTEIN_KINASE_ST"/>
    <property type="match status" value="1"/>
</dbReference>
<dbReference type="RefSeq" id="XP_067061522.1">
    <property type="nucleotide sequence ID" value="XM_067205585.1"/>
</dbReference>
<dbReference type="PROSITE" id="PS50011">
    <property type="entry name" value="PROTEIN_KINASE_DOM"/>
    <property type="match status" value="1"/>
</dbReference>
<evidence type="ECO:0000256" key="9">
    <source>
        <dbReference type="PROSITE-ProRule" id="PRU10141"/>
    </source>
</evidence>
<comment type="caution">
    <text evidence="12">The sequence shown here is derived from an EMBL/GenBank/DDBJ whole genome shotgun (WGS) entry which is preliminary data.</text>
</comment>
<dbReference type="InterPro" id="IPR017441">
    <property type="entry name" value="Protein_kinase_ATP_BS"/>
</dbReference>
<sequence>MSSPCPSSFSLPLGSVNSSLPSSSLDSLHQRPALTRPNPSENSNTGARSEKTAKDVTQACAPPLPTVSGFACEEVEEPDAKRHRAEPSSCSAPGGGSSSVALSTVATAVTTSTPLVFVSAPSSWGAPSSPRMLSSRVAGCAVAGARGARACLLGWSERFDRSDSVATRGTPTASTHSMADNTATDVFSSLCSGVASPPLSAADPSLVSACGPRFVRSHSKPASTSTVPTAVTNASTTPLVPLPSLRIHQHELRPADFRREEVLGEGSYSIVTLATHCASGLLFALKEIDRSRLRWRPLEAQLRWEINLQRTLRHAHIVRLYSYFITPECISLVLEYCSGGTLLSRLRAAPQHRFSERQASRFTRHVAKALTHLHGLGVAHRDLKLENVLVDADGIAKLADFGWSRPVVHSSPFIGSAATARSAHDKGVAPRDSAGEDASEGVVEGRRTMCGTLDYLSPEMVSGQAHSAKTDVWSLGVMLAEMLTGMPPFYTESTQQTLHAIQRLPPNLTGSHSTYRGPRLPVSGTPAVPNMCSTLNGPVALSAGALSLIHAMLQKDPAARPTMSEVLCHPWLQKVSRNR</sequence>
<dbReference type="SUPFAM" id="SSF56112">
    <property type="entry name" value="Protein kinase-like (PK-like)"/>
    <property type="match status" value="1"/>
</dbReference>
<dbReference type="InterPro" id="IPR008271">
    <property type="entry name" value="Ser/Thr_kinase_AS"/>
</dbReference>
<reference evidence="13" key="1">
    <citation type="journal article" date="2021" name="Microbiol. Resour. Announc.">
        <title>LGAAP: Leishmaniinae Genome Assembly and Annotation Pipeline.</title>
        <authorList>
            <person name="Almutairi H."/>
            <person name="Urbaniak M.D."/>
            <person name="Bates M.D."/>
            <person name="Jariyapan N."/>
            <person name="Kwakye-Nuako G."/>
            <person name="Thomaz-Soccol V."/>
            <person name="Al-Salem W.S."/>
            <person name="Dillon R.J."/>
            <person name="Bates P.A."/>
            <person name="Gatherer D."/>
        </authorList>
    </citation>
    <scope>NUCLEOTIDE SEQUENCE [LARGE SCALE GENOMIC DNA]</scope>
</reference>
<proteinExistence type="predicted"/>